<organism evidence="10 11">
    <name type="scientific">Coprinellus micaceus</name>
    <name type="common">Glistening ink-cap mushroom</name>
    <name type="synonym">Coprinus micaceus</name>
    <dbReference type="NCBI Taxonomy" id="71717"/>
    <lineage>
        <taxon>Eukaryota</taxon>
        <taxon>Fungi</taxon>
        <taxon>Dikarya</taxon>
        <taxon>Basidiomycota</taxon>
        <taxon>Agaricomycotina</taxon>
        <taxon>Agaricomycetes</taxon>
        <taxon>Agaricomycetidae</taxon>
        <taxon>Agaricales</taxon>
        <taxon>Agaricineae</taxon>
        <taxon>Psathyrellaceae</taxon>
        <taxon>Coprinellus</taxon>
    </lineage>
</organism>
<evidence type="ECO:0000256" key="4">
    <source>
        <dbReference type="ARBA" id="ARBA00022454"/>
    </source>
</evidence>
<keyword evidence="6" id="KW-0238">DNA-binding</keyword>
<dbReference type="STRING" id="71717.A0A4Y7SYA3"/>
<dbReference type="InterPro" id="IPR028389">
    <property type="entry name" value="POT1"/>
</dbReference>
<feature type="compositionally biased region" description="Polar residues" evidence="8">
    <location>
        <begin position="18"/>
        <end position="33"/>
    </location>
</feature>
<dbReference type="SUPFAM" id="SSF50249">
    <property type="entry name" value="Nucleic acid-binding proteins"/>
    <property type="match status" value="2"/>
</dbReference>
<feature type="region of interest" description="Disordered" evidence="8">
    <location>
        <begin position="211"/>
        <end position="233"/>
    </location>
</feature>
<keyword evidence="4" id="KW-0158">Chromosome</keyword>
<feature type="region of interest" description="Disordered" evidence="8">
    <location>
        <begin position="1"/>
        <end position="33"/>
    </location>
</feature>
<comment type="similarity">
    <text evidence="3">Belongs to the telombin family.</text>
</comment>
<dbReference type="OrthoDB" id="2186770at2759"/>
<feature type="region of interest" description="Disordered" evidence="8">
    <location>
        <begin position="177"/>
        <end position="199"/>
    </location>
</feature>
<evidence type="ECO:0000259" key="9">
    <source>
        <dbReference type="Pfam" id="PF16686"/>
    </source>
</evidence>
<evidence type="ECO:0000313" key="10">
    <source>
        <dbReference type="EMBL" id="TEB26604.1"/>
    </source>
</evidence>
<dbReference type="PANTHER" id="PTHR14513">
    <property type="entry name" value="PROTECTION OF TELOMERES 1"/>
    <property type="match status" value="1"/>
</dbReference>
<evidence type="ECO:0000256" key="7">
    <source>
        <dbReference type="ARBA" id="ARBA00023242"/>
    </source>
</evidence>
<proteinExistence type="inferred from homology"/>
<feature type="compositionally biased region" description="Polar residues" evidence="8">
    <location>
        <begin position="211"/>
        <end position="224"/>
    </location>
</feature>
<dbReference type="GO" id="GO:0000783">
    <property type="term" value="C:nuclear telomere cap complex"/>
    <property type="evidence" value="ECO:0007669"/>
    <property type="project" value="TreeGrafter"/>
</dbReference>
<dbReference type="Proteomes" id="UP000298030">
    <property type="component" value="Unassembled WGS sequence"/>
</dbReference>
<dbReference type="EMBL" id="QPFP01000047">
    <property type="protein sequence ID" value="TEB26604.1"/>
    <property type="molecule type" value="Genomic_DNA"/>
</dbReference>
<dbReference type="Gene3D" id="2.40.50.140">
    <property type="entry name" value="Nucleic acid-binding proteins"/>
    <property type="match status" value="3"/>
</dbReference>
<keyword evidence="5" id="KW-0779">Telomere</keyword>
<reference evidence="10 11" key="1">
    <citation type="journal article" date="2019" name="Nat. Ecol. Evol.">
        <title>Megaphylogeny resolves global patterns of mushroom evolution.</title>
        <authorList>
            <person name="Varga T."/>
            <person name="Krizsan K."/>
            <person name="Foldi C."/>
            <person name="Dima B."/>
            <person name="Sanchez-Garcia M."/>
            <person name="Sanchez-Ramirez S."/>
            <person name="Szollosi G.J."/>
            <person name="Szarkandi J.G."/>
            <person name="Papp V."/>
            <person name="Albert L."/>
            <person name="Andreopoulos W."/>
            <person name="Angelini C."/>
            <person name="Antonin V."/>
            <person name="Barry K.W."/>
            <person name="Bougher N.L."/>
            <person name="Buchanan P."/>
            <person name="Buyck B."/>
            <person name="Bense V."/>
            <person name="Catcheside P."/>
            <person name="Chovatia M."/>
            <person name="Cooper J."/>
            <person name="Damon W."/>
            <person name="Desjardin D."/>
            <person name="Finy P."/>
            <person name="Geml J."/>
            <person name="Haridas S."/>
            <person name="Hughes K."/>
            <person name="Justo A."/>
            <person name="Karasinski D."/>
            <person name="Kautmanova I."/>
            <person name="Kiss B."/>
            <person name="Kocsube S."/>
            <person name="Kotiranta H."/>
            <person name="LaButti K.M."/>
            <person name="Lechner B.E."/>
            <person name="Liimatainen K."/>
            <person name="Lipzen A."/>
            <person name="Lukacs Z."/>
            <person name="Mihaltcheva S."/>
            <person name="Morgado L.N."/>
            <person name="Niskanen T."/>
            <person name="Noordeloos M.E."/>
            <person name="Ohm R.A."/>
            <person name="Ortiz-Santana B."/>
            <person name="Ovrebo C."/>
            <person name="Racz N."/>
            <person name="Riley R."/>
            <person name="Savchenko A."/>
            <person name="Shiryaev A."/>
            <person name="Soop K."/>
            <person name="Spirin V."/>
            <person name="Szebenyi C."/>
            <person name="Tomsovsky M."/>
            <person name="Tulloss R.E."/>
            <person name="Uehling J."/>
            <person name="Grigoriev I.V."/>
            <person name="Vagvolgyi C."/>
            <person name="Papp T."/>
            <person name="Martin F.M."/>
            <person name="Miettinen O."/>
            <person name="Hibbett D.S."/>
            <person name="Nagy L.G."/>
        </authorList>
    </citation>
    <scope>NUCLEOTIDE SEQUENCE [LARGE SCALE GENOMIC DNA]</scope>
    <source>
        <strain evidence="10 11">FP101781</strain>
    </source>
</reference>
<evidence type="ECO:0000256" key="8">
    <source>
        <dbReference type="SAM" id="MobiDB-lite"/>
    </source>
</evidence>
<dbReference type="InterPro" id="IPR032042">
    <property type="entry name" value="POT1PC"/>
</dbReference>
<dbReference type="PANTHER" id="PTHR14513:SF0">
    <property type="entry name" value="PROTECTION OF TELOMERES PROTEIN 1"/>
    <property type="match status" value="1"/>
</dbReference>
<dbReference type="GO" id="GO:0098505">
    <property type="term" value="F:G-rich strand telomeric DNA binding"/>
    <property type="evidence" value="ECO:0007669"/>
    <property type="project" value="TreeGrafter"/>
</dbReference>
<dbReference type="GO" id="GO:0010521">
    <property type="term" value="F:telomerase inhibitor activity"/>
    <property type="evidence" value="ECO:0007669"/>
    <property type="project" value="TreeGrafter"/>
</dbReference>
<dbReference type="GO" id="GO:0032210">
    <property type="term" value="P:regulation of telomere maintenance via telomerase"/>
    <property type="evidence" value="ECO:0007669"/>
    <property type="project" value="TreeGrafter"/>
</dbReference>
<dbReference type="AlphaFoldDB" id="A0A4Y7SYA3"/>
<comment type="subcellular location">
    <subcellularLocation>
        <location evidence="2">Chromosome</location>
        <location evidence="2">Telomere</location>
    </subcellularLocation>
    <subcellularLocation>
        <location evidence="1">Nucleus</location>
    </subcellularLocation>
</comment>
<keyword evidence="7" id="KW-0539">Nucleus</keyword>
<gene>
    <name evidence="10" type="ORF">FA13DRAFT_1737255</name>
</gene>
<name>A0A4Y7SYA3_COPMI</name>
<dbReference type="Pfam" id="PF16686">
    <property type="entry name" value="POT1PC"/>
    <property type="match status" value="1"/>
</dbReference>
<evidence type="ECO:0000256" key="6">
    <source>
        <dbReference type="ARBA" id="ARBA00023125"/>
    </source>
</evidence>
<evidence type="ECO:0000256" key="2">
    <source>
        <dbReference type="ARBA" id="ARBA00004574"/>
    </source>
</evidence>
<evidence type="ECO:0000256" key="1">
    <source>
        <dbReference type="ARBA" id="ARBA00004123"/>
    </source>
</evidence>
<accession>A0A4Y7SYA3</accession>
<protein>
    <recommendedName>
        <fullName evidence="9">Protection of telomeres protein 1 ssDNA-binding domain-containing protein</fullName>
    </recommendedName>
</protein>
<evidence type="ECO:0000313" key="11">
    <source>
        <dbReference type="Proteomes" id="UP000298030"/>
    </source>
</evidence>
<comment type="caution">
    <text evidence="10">The sequence shown here is derived from an EMBL/GenBank/DDBJ whole genome shotgun (WGS) entry which is preliminary data.</text>
</comment>
<dbReference type="GO" id="GO:0016233">
    <property type="term" value="P:telomere capping"/>
    <property type="evidence" value="ECO:0007669"/>
    <property type="project" value="TreeGrafter"/>
</dbReference>
<dbReference type="InterPro" id="IPR012340">
    <property type="entry name" value="NA-bd_OB-fold"/>
</dbReference>
<sequence>MKRSAQADPHKAKKQKTSHNGQNGQRSPEEQNFQPVLRRSFQYLVAHAKVEKPPGHIQGMVKIIYPPVPGKERFTLELADIRPVEEGAKQSKQSNQSPFLEVMLSKLHLENLDPLAPGMKVKLSLKGGRIEQLGTRKTTLPVRLIFTEGYHLRFGKKDVVDINTFHAPLKSKLLEPKIPCPHTKGPPYSTYSGQAGQRRDAGETLLQNFKTEPPTQLLPPNTGQKQEDAANISASRSIASTALKMPESFIALNNLPKTSSSANVIGVVIKSQPAKECQSGDWMKGVRIRDRSLPVPGIGVNLFLCRNRPREEDINPELGDVVILVDLKVGKSSGTPLVGWSGGYRWAILSKKTKLIYWTNVDQTEPPAVAEGDYLPFYKPGRDVVNYCQQLLDELETKDETKDQSPVEVPARPSWGRKHRLISELKLPVSHSSESYFDCTVEVLRFFESNRAPHTLWVTDYTRNEQCFTPSAEWYPDGLAPYIFRIECWDDSIIQAQALQENVFCQIKNCRFKASSTGHLEGKQVEAKIQQLAEAADDEHLKEMIQRKRAWEKQTGHSVTTMFEDGLLKDAKLDRFLNSTVEILHHEYSEEKASGTVFCTDYTPRNDTGGVPRDAPWAEGLDLKRILKIVLVDGQAPVADMVKRGDYCRFNKMRLKFDSMHKYTIGFEKLNPKNKGNEMLQGLIRRKEALLFSKLNKTLKDIFDSKRLPAQYRLRGRIVAQDPKSLDEAVSLWCSKCDRELSSREKMCIKCELDGDLVGRCNLYLNIEDLEPTRAFAHVPETSSILKGVDLRRFLDDPDIRDTFRQRIWALSGGPKKDGAEELKLPLLALDIRAWLDEKNEVCLLLMGATPCSV</sequence>
<evidence type="ECO:0000256" key="5">
    <source>
        <dbReference type="ARBA" id="ARBA00022895"/>
    </source>
</evidence>
<keyword evidence="11" id="KW-1185">Reference proteome</keyword>
<feature type="domain" description="Protection of telomeres protein 1 ssDNA-binding" evidence="9">
    <location>
        <begin position="433"/>
        <end position="554"/>
    </location>
</feature>
<evidence type="ECO:0000256" key="3">
    <source>
        <dbReference type="ARBA" id="ARBA00008442"/>
    </source>
</evidence>